<evidence type="ECO:0000313" key="2">
    <source>
        <dbReference type="EMBL" id="PIK40132.1"/>
    </source>
</evidence>
<keyword evidence="3" id="KW-1185">Reference proteome</keyword>
<proteinExistence type="predicted"/>
<sequence>MMSDHHCIHFGLNVRRPPNTRVVLNAVVSGIDTEVLAKKLEEAFNKSQQGDAPVPPNPDPDALACAYFDAASEALDELAPIQKKTVIDKPRARWWTDALTGERKNVRRLEQRWRKSQMSIDLQIYRTASDVYHRNIDTAKTAFHRGRIETASSKQLFNVVDDLIGGKKAVTAVMPSNIPMSKVANAFSEFFDSRVREFRSHLPVSVTPHKPGHPPHHLTEFTPVTDEFVEKLIRSSTSKSCRLDPLPTTPQKLQGHSVDID</sequence>
<name>A0A2G8JWL5_STIJA</name>
<dbReference type="PANTHER" id="PTHR46670:SF3">
    <property type="entry name" value="ENDONUCLEASE_EXONUCLEASE_PHOSPHATASE DOMAIN-CONTAINING PROTEIN"/>
    <property type="match status" value="1"/>
</dbReference>
<feature type="region of interest" description="Disordered" evidence="1">
    <location>
        <begin position="239"/>
        <end position="261"/>
    </location>
</feature>
<dbReference type="AlphaFoldDB" id="A0A2G8JWL5"/>
<dbReference type="STRING" id="307972.A0A2G8JWL5"/>
<evidence type="ECO:0000256" key="1">
    <source>
        <dbReference type="SAM" id="MobiDB-lite"/>
    </source>
</evidence>
<protein>
    <submittedName>
        <fullName evidence="2">Uncharacterized protein</fullName>
    </submittedName>
</protein>
<dbReference type="Proteomes" id="UP000230750">
    <property type="component" value="Unassembled WGS sequence"/>
</dbReference>
<reference evidence="2 3" key="1">
    <citation type="journal article" date="2017" name="PLoS Biol.">
        <title>The sea cucumber genome provides insights into morphological evolution and visceral regeneration.</title>
        <authorList>
            <person name="Zhang X."/>
            <person name="Sun L."/>
            <person name="Yuan J."/>
            <person name="Sun Y."/>
            <person name="Gao Y."/>
            <person name="Zhang L."/>
            <person name="Li S."/>
            <person name="Dai H."/>
            <person name="Hamel J.F."/>
            <person name="Liu C."/>
            <person name="Yu Y."/>
            <person name="Liu S."/>
            <person name="Lin W."/>
            <person name="Guo K."/>
            <person name="Jin S."/>
            <person name="Xu P."/>
            <person name="Storey K.B."/>
            <person name="Huan P."/>
            <person name="Zhang T."/>
            <person name="Zhou Y."/>
            <person name="Zhang J."/>
            <person name="Lin C."/>
            <person name="Li X."/>
            <person name="Xing L."/>
            <person name="Huo D."/>
            <person name="Sun M."/>
            <person name="Wang L."/>
            <person name="Mercier A."/>
            <person name="Li F."/>
            <person name="Yang H."/>
            <person name="Xiang J."/>
        </authorList>
    </citation>
    <scope>NUCLEOTIDE SEQUENCE [LARGE SCALE GENOMIC DNA]</scope>
    <source>
        <strain evidence="2">Shaxun</strain>
        <tissue evidence="2">Muscle</tissue>
    </source>
</reference>
<comment type="caution">
    <text evidence="2">The sequence shown here is derived from an EMBL/GenBank/DDBJ whole genome shotgun (WGS) entry which is preliminary data.</text>
</comment>
<evidence type="ECO:0000313" key="3">
    <source>
        <dbReference type="Proteomes" id="UP000230750"/>
    </source>
</evidence>
<dbReference type="OrthoDB" id="419189at2759"/>
<dbReference type="PANTHER" id="PTHR46670">
    <property type="entry name" value="ENDO/EXONUCLEASE/PHOSPHATASE DOMAIN-CONTAINING PROTEIN"/>
    <property type="match status" value="1"/>
</dbReference>
<gene>
    <name evidence="2" type="ORF">BSL78_23033</name>
</gene>
<organism evidence="2 3">
    <name type="scientific">Stichopus japonicus</name>
    <name type="common">Sea cucumber</name>
    <dbReference type="NCBI Taxonomy" id="307972"/>
    <lineage>
        <taxon>Eukaryota</taxon>
        <taxon>Metazoa</taxon>
        <taxon>Echinodermata</taxon>
        <taxon>Eleutherozoa</taxon>
        <taxon>Echinozoa</taxon>
        <taxon>Holothuroidea</taxon>
        <taxon>Aspidochirotacea</taxon>
        <taxon>Aspidochirotida</taxon>
        <taxon>Stichopodidae</taxon>
        <taxon>Apostichopus</taxon>
    </lineage>
</organism>
<accession>A0A2G8JWL5</accession>
<dbReference type="EMBL" id="MRZV01001160">
    <property type="protein sequence ID" value="PIK40132.1"/>
    <property type="molecule type" value="Genomic_DNA"/>
</dbReference>